<keyword evidence="2" id="KW-1185">Reference proteome</keyword>
<comment type="caution">
    <text evidence="1">The sequence shown here is derived from an EMBL/GenBank/DDBJ whole genome shotgun (WGS) entry which is preliminary data.</text>
</comment>
<reference evidence="1" key="1">
    <citation type="submission" date="2021-08" db="EMBL/GenBank/DDBJ databases">
        <title>The first chromosome-level gecko genome reveals the dynamic sex chromosomes of Neotropical dwarf geckos (Sphaerodactylidae: Sphaerodactylus).</title>
        <authorList>
            <person name="Pinto B.J."/>
            <person name="Keating S.E."/>
            <person name="Gamble T."/>
        </authorList>
    </citation>
    <scope>NUCLEOTIDE SEQUENCE</scope>
    <source>
        <strain evidence="1">TG3544</strain>
    </source>
</reference>
<dbReference type="Proteomes" id="UP000827872">
    <property type="component" value="Linkage Group LG13"/>
</dbReference>
<name>A0ACB8FX13_9SAUR</name>
<dbReference type="EMBL" id="CM037626">
    <property type="protein sequence ID" value="KAH8011784.1"/>
    <property type="molecule type" value="Genomic_DNA"/>
</dbReference>
<proteinExistence type="predicted"/>
<organism evidence="1 2">
    <name type="scientific">Sphaerodactylus townsendi</name>
    <dbReference type="NCBI Taxonomy" id="933632"/>
    <lineage>
        <taxon>Eukaryota</taxon>
        <taxon>Metazoa</taxon>
        <taxon>Chordata</taxon>
        <taxon>Craniata</taxon>
        <taxon>Vertebrata</taxon>
        <taxon>Euteleostomi</taxon>
        <taxon>Lepidosauria</taxon>
        <taxon>Squamata</taxon>
        <taxon>Bifurcata</taxon>
        <taxon>Gekkota</taxon>
        <taxon>Sphaerodactylidae</taxon>
        <taxon>Sphaerodactylus</taxon>
    </lineage>
</organism>
<gene>
    <name evidence="1" type="ORF">K3G42_009069</name>
</gene>
<protein>
    <submittedName>
        <fullName evidence="1">Uncharacterized protein</fullName>
    </submittedName>
</protein>
<accession>A0ACB8FX13</accession>
<evidence type="ECO:0000313" key="1">
    <source>
        <dbReference type="EMBL" id="KAH8011784.1"/>
    </source>
</evidence>
<sequence length="177" mass="19734">MSPEGAHDDQTKPQQDWLMYPVANDAQRDDSADLDDNQDVFDEPEEIPDVDVEPEYLPIPAAVAEGEEIPRDEPVPPTLFLLLVGLLRESRGGFPNTISIGGLFMRNTVQEHSAFRFAVQLYNTNQNFTEKPFHLNYHVDHLDSSNSFSVTNAWSVAGLESGKPEVIRIASVPSGPW</sequence>
<evidence type="ECO:0000313" key="2">
    <source>
        <dbReference type="Proteomes" id="UP000827872"/>
    </source>
</evidence>